<evidence type="ECO:0000256" key="2">
    <source>
        <dbReference type="SAM" id="Phobius"/>
    </source>
</evidence>
<accession>A0A383VF99</accession>
<dbReference type="SUPFAM" id="SSF56784">
    <property type="entry name" value="HAD-like"/>
    <property type="match status" value="1"/>
</dbReference>
<evidence type="ECO:0000313" key="4">
    <source>
        <dbReference type="Proteomes" id="UP000256970"/>
    </source>
</evidence>
<dbReference type="Gene3D" id="3.40.50.1000">
    <property type="entry name" value="HAD superfamily/HAD-like"/>
    <property type="match status" value="1"/>
</dbReference>
<keyword evidence="2" id="KW-0472">Membrane</keyword>
<dbReference type="InterPro" id="IPR036412">
    <property type="entry name" value="HAD-like_sf"/>
</dbReference>
<evidence type="ECO:0008006" key="5">
    <source>
        <dbReference type="Google" id="ProtNLM"/>
    </source>
</evidence>
<feature type="transmembrane region" description="Helical" evidence="2">
    <location>
        <begin position="32"/>
        <end position="55"/>
    </location>
</feature>
<dbReference type="EMBL" id="FNXT01000381">
    <property type="protein sequence ID" value="SZX64235.1"/>
    <property type="molecule type" value="Genomic_DNA"/>
</dbReference>
<evidence type="ECO:0000256" key="1">
    <source>
        <dbReference type="ARBA" id="ARBA00022729"/>
    </source>
</evidence>
<evidence type="ECO:0000313" key="3">
    <source>
        <dbReference type="EMBL" id="SZX64235.1"/>
    </source>
</evidence>
<dbReference type="AlphaFoldDB" id="A0A383VF99"/>
<dbReference type="STRING" id="3088.A0A383VF99"/>
<proteinExistence type="predicted"/>
<keyword evidence="4" id="KW-1185">Reference proteome</keyword>
<protein>
    <recommendedName>
        <fullName evidence="5">Acid phosphatase</fullName>
    </recommendedName>
</protein>
<keyword evidence="2" id="KW-0812">Transmembrane</keyword>
<keyword evidence="1" id="KW-0732">Signal</keyword>
<dbReference type="Pfam" id="PF03767">
    <property type="entry name" value="Acid_phosphat_B"/>
    <property type="match status" value="1"/>
</dbReference>
<name>A0A383VF99_TETOB</name>
<dbReference type="PANTHER" id="PTHR31284:SF10">
    <property type="entry name" value="ACID PHOSPHATASE-LIKE PROTEIN"/>
    <property type="match status" value="1"/>
</dbReference>
<dbReference type="InterPro" id="IPR005519">
    <property type="entry name" value="Acid_phosphat_B-like"/>
</dbReference>
<organism evidence="3 4">
    <name type="scientific">Tetradesmus obliquus</name>
    <name type="common">Green alga</name>
    <name type="synonym">Acutodesmus obliquus</name>
    <dbReference type="NCBI Taxonomy" id="3088"/>
    <lineage>
        <taxon>Eukaryota</taxon>
        <taxon>Viridiplantae</taxon>
        <taxon>Chlorophyta</taxon>
        <taxon>core chlorophytes</taxon>
        <taxon>Chlorophyceae</taxon>
        <taxon>CS clade</taxon>
        <taxon>Sphaeropleales</taxon>
        <taxon>Scenedesmaceae</taxon>
        <taxon>Tetradesmus</taxon>
    </lineage>
</organism>
<gene>
    <name evidence="3" type="ORF">BQ4739_LOCUS4754</name>
</gene>
<keyword evidence="2" id="KW-1133">Transmembrane helix</keyword>
<dbReference type="PANTHER" id="PTHR31284">
    <property type="entry name" value="ACID PHOSPHATASE-LIKE PROTEIN"/>
    <property type="match status" value="1"/>
</dbReference>
<reference evidence="3 4" key="1">
    <citation type="submission" date="2016-10" db="EMBL/GenBank/DDBJ databases">
        <authorList>
            <person name="Cai Z."/>
        </authorList>
    </citation>
    <scope>NUCLEOTIDE SEQUENCE [LARGE SCALE GENOMIC DNA]</scope>
</reference>
<sequence>MQASAPLDEDLEGLTGYSSWQQRSRGASPRSITARLIAEAAGGVCLLALLCWVIALSVQLRSLQGSSARIAPECVHALGGGPVGAGGSLHPVTPEHCRAALRAYAQGPYWREVELAAGAAMQGFGFEHPAPAGSSGSISSSSSVAGSMTAAVLQWVPRNLLAAAGAADLVKASSSSSSSSNGVRLGGPTYCAAAGDQPGQQAAAAAPPTLLQAGAAASIAPGSQQRQRQQHQGGARHLVVFDIDETLLSNMPQIMDPQAWPWEDWVAAAAAQPLQPMLALYGALCRHGYAIALVTGRHEASRNSTMANLQRAGYGSPCSSSSSSSSSGADAPCCYDALLMRPANDSRLASVYKPWARAQLLAGGGYRLAGLLGDQFSDINGAGVEPGSGVAAYKLPNPFYFIL</sequence>
<dbReference type="Proteomes" id="UP000256970">
    <property type="component" value="Unassembled WGS sequence"/>
</dbReference>
<dbReference type="InterPro" id="IPR023214">
    <property type="entry name" value="HAD_sf"/>
</dbReference>